<feature type="region of interest" description="Disordered" evidence="3">
    <location>
        <begin position="1"/>
        <end position="20"/>
    </location>
</feature>
<dbReference type="InterPro" id="IPR051414">
    <property type="entry name" value="Adenylate-forming_Reductase"/>
</dbReference>
<feature type="domain" description="AMP-dependent synthetase/ligase" evidence="4">
    <location>
        <begin position="89"/>
        <end position="360"/>
    </location>
</feature>
<dbReference type="STRING" id="39966.A0A369JPJ2"/>
<dbReference type="SUPFAM" id="SSF51735">
    <property type="entry name" value="NAD(P)-binding Rossmann-fold domains"/>
    <property type="match status" value="1"/>
</dbReference>
<accession>A0A369JPJ2</accession>
<dbReference type="EMBL" id="LUEZ02000046">
    <property type="protein sequence ID" value="RDB23768.1"/>
    <property type="molecule type" value="Genomic_DNA"/>
</dbReference>
<dbReference type="Pfam" id="PF23562">
    <property type="entry name" value="AMP-binding_C_3"/>
    <property type="match status" value="1"/>
</dbReference>
<dbReference type="InterPro" id="IPR036291">
    <property type="entry name" value="NAD(P)-bd_dom_sf"/>
</dbReference>
<proteinExistence type="predicted"/>
<sequence length="1105" mass="120667">MDFLLKPPNRARATQGDDDGFITPPMDGSLTVSELYDFHYENNPNHPVFLFANASGVTYIPFREVVPAAHNAARFVAKAVSIDLQNAGRPRPTVAILAATDTITYFTTVLGMLRAEIPIFVISPRNSLAAVAHLLSKTHASHVLVSTEAPIRALAQDAVRELDSQGAPTICAMPTYDDIYLPGKPFVALPPRGRDYSATRIIVHSSGSTSFPKPVIWNDRSELQVAIVPLFGTHDLTGQIFGCHAVTMFHGIGLNFIGWLAATGLIMATFPPVTPAVTPAPDAVWKASLATSPAYLFSPPVFFEEWCSDPSKLQFFKQLKGVVYGGAPLQKATGDYLANEGVAVYTLYGSTEVGVYSEIFPEHPGLDWEYIPLNDHCALEFLPLGDGTYEMIAVAKPTTELTIINSTFERQDAYATNDILLPHPSKPGRWKVLGRVDDQIMLNTGEKTNPGPLEAILCEHPHIASAMMFGRGKFQNGVLIEVVKRHAFDPQDSQKLNEFRERIWAKVEEMNATAPTHSRLFKEMIIVASPSKPFTYTPKGYPKRSVILSEYSTEIEAAYADAEKGAELKYPKEWNSESSVEFVRTVVNGILKNPAADTDDIFEHGCDSLQAMWMRQNILHALRSSSKTEASKATSSFVYEYPTIASMARYVMSIVNPNHEADAAVTVQSSDLGAFSSPYITDFPQHVPEKPIANGGLQPSKTTLRRLVSSISGYIPLISSRPRLRRDVVLVTGTTGALGSAVLAKLVASGSVGRIYALNRPSATKVAIVKRQEYALTSRGYDASIVRSPKVILVEGEVTKDGLRVVEGLQEEIRRTITHILHIAWRVDFNLSLASFEKAIGGVRGLVNLALSSPRPTPPRLIFTSSVGVFRNNLPDAPILEIPINDSTVAIGQGYPESKWVAEQILYKASQHTPLRPIVVRVGQISGGLNGSWNSSDWVPAIVKSSLKIGFLPDLKGTCSWIPLDFAAGSLTDLRSSNIETGTAHLVHPKPVACNDVFKVIGEELSLPLRPYVEWVNALEAAKETANGMPDSLSQALPAAKTLEFYKSSLSRESADTDAMGIPNLATTNTLAASKVFREGASAHVLSPKEIRLWLQYWRSIGFLP</sequence>
<comment type="caution">
    <text evidence="6">The sequence shown here is derived from an EMBL/GenBank/DDBJ whole genome shotgun (WGS) entry which is preliminary data.</text>
</comment>
<evidence type="ECO:0000256" key="1">
    <source>
        <dbReference type="ARBA" id="ARBA00022450"/>
    </source>
</evidence>
<evidence type="ECO:0000259" key="4">
    <source>
        <dbReference type="Pfam" id="PF00501"/>
    </source>
</evidence>
<reference evidence="6" key="1">
    <citation type="submission" date="2018-04" db="EMBL/GenBank/DDBJ databases">
        <title>Whole genome sequencing of Hypsizygus marmoreus.</title>
        <authorList>
            <person name="Choi I.-G."/>
            <person name="Min B."/>
            <person name="Kim J.-G."/>
            <person name="Kim S."/>
            <person name="Oh Y.-L."/>
            <person name="Kong W.-S."/>
            <person name="Park H."/>
            <person name="Jeong J."/>
            <person name="Song E.-S."/>
        </authorList>
    </citation>
    <scope>NUCLEOTIDE SEQUENCE [LARGE SCALE GENOMIC DNA]</scope>
    <source>
        <strain evidence="6">51987-8</strain>
    </source>
</reference>
<gene>
    <name evidence="6" type="primary">FUB8_0</name>
    <name evidence="6" type="ORF">Hypma_009349</name>
</gene>
<dbReference type="Gene3D" id="3.40.50.12780">
    <property type="entry name" value="N-terminal domain of ligase-like"/>
    <property type="match status" value="1"/>
</dbReference>
<evidence type="ECO:0000259" key="5">
    <source>
        <dbReference type="Pfam" id="PF07993"/>
    </source>
</evidence>
<dbReference type="Pfam" id="PF07993">
    <property type="entry name" value="NAD_binding_4"/>
    <property type="match status" value="1"/>
</dbReference>
<name>A0A369JPJ2_HYPMA</name>
<dbReference type="SUPFAM" id="SSF56801">
    <property type="entry name" value="Acetyl-CoA synthetase-like"/>
    <property type="match status" value="1"/>
</dbReference>
<evidence type="ECO:0000256" key="3">
    <source>
        <dbReference type="SAM" id="MobiDB-lite"/>
    </source>
</evidence>
<evidence type="ECO:0000313" key="6">
    <source>
        <dbReference type="EMBL" id="RDB23768.1"/>
    </source>
</evidence>
<dbReference type="Pfam" id="PF00501">
    <property type="entry name" value="AMP-binding"/>
    <property type="match status" value="1"/>
</dbReference>
<dbReference type="PANTHER" id="PTHR43439:SF2">
    <property type="entry name" value="ENZYME, PUTATIVE (JCVI)-RELATED"/>
    <property type="match status" value="1"/>
</dbReference>
<dbReference type="Gene3D" id="1.10.1200.10">
    <property type="entry name" value="ACP-like"/>
    <property type="match status" value="1"/>
</dbReference>
<keyword evidence="2" id="KW-0597">Phosphoprotein</keyword>
<dbReference type="InterPro" id="IPR000873">
    <property type="entry name" value="AMP-dep_synth/lig_dom"/>
</dbReference>
<dbReference type="InterPro" id="IPR013120">
    <property type="entry name" value="FAR_NAD-bd"/>
</dbReference>
<dbReference type="InParanoid" id="A0A369JPJ2"/>
<dbReference type="InterPro" id="IPR036736">
    <property type="entry name" value="ACP-like_sf"/>
</dbReference>
<dbReference type="OrthoDB" id="429813at2759"/>
<keyword evidence="1" id="KW-0596">Phosphopantetheine</keyword>
<evidence type="ECO:0000313" key="7">
    <source>
        <dbReference type="Proteomes" id="UP000076154"/>
    </source>
</evidence>
<dbReference type="Proteomes" id="UP000076154">
    <property type="component" value="Unassembled WGS sequence"/>
</dbReference>
<feature type="domain" description="Thioester reductase (TE)" evidence="5">
    <location>
        <begin position="731"/>
        <end position="968"/>
    </location>
</feature>
<organism evidence="6 7">
    <name type="scientific">Hypsizygus marmoreus</name>
    <name type="common">White beech mushroom</name>
    <name type="synonym">Agaricus marmoreus</name>
    <dbReference type="NCBI Taxonomy" id="39966"/>
    <lineage>
        <taxon>Eukaryota</taxon>
        <taxon>Fungi</taxon>
        <taxon>Dikarya</taxon>
        <taxon>Basidiomycota</taxon>
        <taxon>Agaricomycotina</taxon>
        <taxon>Agaricomycetes</taxon>
        <taxon>Agaricomycetidae</taxon>
        <taxon>Agaricales</taxon>
        <taxon>Tricholomatineae</taxon>
        <taxon>Lyophyllaceae</taxon>
        <taxon>Hypsizygus</taxon>
    </lineage>
</organism>
<dbReference type="Gene3D" id="3.40.50.720">
    <property type="entry name" value="NAD(P)-binding Rossmann-like Domain"/>
    <property type="match status" value="1"/>
</dbReference>
<dbReference type="InterPro" id="IPR042099">
    <property type="entry name" value="ANL_N_sf"/>
</dbReference>
<keyword evidence="7" id="KW-1185">Reference proteome</keyword>
<protein>
    <submittedName>
        <fullName evidence="6">Non-canonical non-ribosomal peptide synthetase FUB8</fullName>
    </submittedName>
</protein>
<dbReference type="AlphaFoldDB" id="A0A369JPJ2"/>
<dbReference type="PANTHER" id="PTHR43439">
    <property type="entry name" value="PHENYLACETATE-COENZYME A LIGASE"/>
    <property type="match status" value="1"/>
</dbReference>
<evidence type="ECO:0000256" key="2">
    <source>
        <dbReference type="ARBA" id="ARBA00022553"/>
    </source>
</evidence>